<evidence type="ECO:0008006" key="4">
    <source>
        <dbReference type="Google" id="ProtNLM"/>
    </source>
</evidence>
<evidence type="ECO:0000313" key="3">
    <source>
        <dbReference type="Proteomes" id="UP000254282"/>
    </source>
</evidence>
<gene>
    <name evidence="2" type="ORF">NCTC13532_04489</name>
</gene>
<protein>
    <recommendedName>
        <fullName evidence="4">Lipocalin-like domain-containing protein</fullName>
    </recommendedName>
</protein>
<dbReference type="RefSeq" id="WP_147293650.1">
    <property type="nucleotide sequence ID" value="NZ_UFVR01000004.1"/>
</dbReference>
<sequence>MKSKTIKYIALLTLILFLNNCRALQKNSIEGTWKLSENFVDENPNVAYSKSTVQKIASERIITFNANETFDSNSDICNSESDTLKFSSGKYYKYKNKDGYYIVQPNQCVGISGSNILVRVKNKQLYLEYPSIGYNYQIFDKISKK</sequence>
<dbReference type="EMBL" id="UFVR01000004">
    <property type="protein sequence ID" value="SUX48878.1"/>
    <property type="molecule type" value="Genomic_DNA"/>
</dbReference>
<feature type="chain" id="PRO_5016590712" description="Lipocalin-like domain-containing protein" evidence="1">
    <location>
        <begin position="24"/>
        <end position="145"/>
    </location>
</feature>
<keyword evidence="1" id="KW-0732">Signal</keyword>
<organism evidence="2 3">
    <name type="scientific">Chryseobacterium indoltheticum</name>
    <dbReference type="NCBI Taxonomy" id="254"/>
    <lineage>
        <taxon>Bacteria</taxon>
        <taxon>Pseudomonadati</taxon>
        <taxon>Bacteroidota</taxon>
        <taxon>Flavobacteriia</taxon>
        <taxon>Flavobacteriales</taxon>
        <taxon>Weeksellaceae</taxon>
        <taxon>Chryseobacterium group</taxon>
        <taxon>Chryseobacterium</taxon>
    </lineage>
</organism>
<accession>A0A381FQP4</accession>
<proteinExistence type="predicted"/>
<evidence type="ECO:0000313" key="2">
    <source>
        <dbReference type="EMBL" id="SUX48878.1"/>
    </source>
</evidence>
<dbReference type="Proteomes" id="UP000254282">
    <property type="component" value="Unassembled WGS sequence"/>
</dbReference>
<dbReference type="AlphaFoldDB" id="A0A381FQP4"/>
<evidence type="ECO:0000256" key="1">
    <source>
        <dbReference type="SAM" id="SignalP"/>
    </source>
</evidence>
<name>A0A381FQP4_9FLAO</name>
<feature type="signal peptide" evidence="1">
    <location>
        <begin position="1"/>
        <end position="23"/>
    </location>
</feature>
<reference evidence="2 3" key="1">
    <citation type="submission" date="2018-06" db="EMBL/GenBank/DDBJ databases">
        <authorList>
            <consortium name="Pathogen Informatics"/>
            <person name="Doyle S."/>
        </authorList>
    </citation>
    <scope>NUCLEOTIDE SEQUENCE [LARGE SCALE GENOMIC DNA]</scope>
    <source>
        <strain evidence="2 3">NCTC13532</strain>
    </source>
</reference>